<dbReference type="RefSeq" id="WP_149860288.1">
    <property type="nucleotide sequence ID" value="NZ_VUOD01000003.1"/>
</dbReference>
<sequence>MAEDMTLFLVLAEYGTAQIPVERCASHFGMTPQEAKAAARRQALPVPCYRLGSQKSPWVVDAASLANHIRSKREAAEAEWKRIHAA</sequence>
<proteinExistence type="predicted"/>
<name>A0A5B2ZEG6_9GAMM</name>
<evidence type="ECO:0000313" key="1">
    <source>
        <dbReference type="EMBL" id="KAA2285462.1"/>
    </source>
</evidence>
<reference evidence="1 2" key="1">
    <citation type="submission" date="2019-09" db="EMBL/GenBank/DDBJ databases">
        <title>Arenimonas chukotkensis sp. nov., a bacterium isolated from Chukotka hot spring, Arctic region, Russia.</title>
        <authorList>
            <person name="Zayulina K.S."/>
            <person name="Prokofeva M.I."/>
            <person name="Elcheninov A.G."/>
            <person name="Novikov A."/>
            <person name="Kochetkova T.V."/>
            <person name="Kublanov I.V."/>
        </authorList>
    </citation>
    <scope>NUCLEOTIDE SEQUENCE [LARGE SCALE GENOMIC DNA]</scope>
    <source>
        <strain evidence="1 2">3729k</strain>
    </source>
</reference>
<dbReference type="EMBL" id="VUOD01000003">
    <property type="protein sequence ID" value="KAA2285462.1"/>
    <property type="molecule type" value="Genomic_DNA"/>
</dbReference>
<comment type="caution">
    <text evidence="1">The sequence shown here is derived from an EMBL/GenBank/DDBJ whole genome shotgun (WGS) entry which is preliminary data.</text>
</comment>
<dbReference type="GO" id="GO:0006355">
    <property type="term" value="P:regulation of DNA-templated transcription"/>
    <property type="evidence" value="ECO:0007669"/>
    <property type="project" value="InterPro"/>
</dbReference>
<reference evidence="1 2" key="2">
    <citation type="submission" date="2019-09" db="EMBL/GenBank/DDBJ databases">
        <authorList>
            <person name="Mazur A."/>
        </authorList>
    </citation>
    <scope>NUCLEOTIDE SEQUENCE [LARGE SCALE GENOMIC DNA]</scope>
    <source>
        <strain evidence="1 2">3729k</strain>
    </source>
</reference>
<dbReference type="Proteomes" id="UP000322165">
    <property type="component" value="Unassembled WGS sequence"/>
</dbReference>
<keyword evidence="2" id="KW-1185">Reference proteome</keyword>
<dbReference type="Pfam" id="PF11112">
    <property type="entry name" value="PyocinActivator"/>
    <property type="match status" value="1"/>
</dbReference>
<dbReference type="AlphaFoldDB" id="A0A5B2ZEG6"/>
<organism evidence="1 2">
    <name type="scientific">Arenimonas fontis</name>
    <dbReference type="NCBI Taxonomy" id="2608255"/>
    <lineage>
        <taxon>Bacteria</taxon>
        <taxon>Pseudomonadati</taxon>
        <taxon>Pseudomonadota</taxon>
        <taxon>Gammaproteobacteria</taxon>
        <taxon>Lysobacterales</taxon>
        <taxon>Lysobacteraceae</taxon>
        <taxon>Arenimonas</taxon>
    </lineage>
</organism>
<accession>A0A5B2ZEG6</accession>
<dbReference type="InterPro" id="IPR020518">
    <property type="entry name" value="Tscrpt_reg_PrtN"/>
</dbReference>
<evidence type="ECO:0000313" key="2">
    <source>
        <dbReference type="Proteomes" id="UP000322165"/>
    </source>
</evidence>
<gene>
    <name evidence="1" type="ORF">F0415_05995</name>
</gene>
<protein>
    <submittedName>
        <fullName evidence="1">Pyocin activator protein PrtN</fullName>
    </submittedName>
</protein>